<dbReference type="Proteomes" id="UP000299102">
    <property type="component" value="Unassembled WGS sequence"/>
</dbReference>
<comment type="caution">
    <text evidence="1">The sequence shown here is derived from an EMBL/GenBank/DDBJ whole genome shotgun (WGS) entry which is preliminary data.</text>
</comment>
<reference evidence="1 2" key="1">
    <citation type="journal article" date="2019" name="Commun. Biol.">
        <title>The bagworm genome reveals a unique fibroin gene that provides high tensile strength.</title>
        <authorList>
            <person name="Kono N."/>
            <person name="Nakamura H."/>
            <person name="Ohtoshi R."/>
            <person name="Tomita M."/>
            <person name="Numata K."/>
            <person name="Arakawa K."/>
        </authorList>
    </citation>
    <scope>NUCLEOTIDE SEQUENCE [LARGE SCALE GENOMIC DNA]</scope>
</reference>
<gene>
    <name evidence="1" type="ORF">EVAR_82194_1</name>
</gene>
<evidence type="ECO:0000313" key="1">
    <source>
        <dbReference type="EMBL" id="GBP97960.1"/>
    </source>
</evidence>
<organism evidence="1 2">
    <name type="scientific">Eumeta variegata</name>
    <name type="common">Bagworm moth</name>
    <name type="synonym">Eumeta japonica</name>
    <dbReference type="NCBI Taxonomy" id="151549"/>
    <lineage>
        <taxon>Eukaryota</taxon>
        <taxon>Metazoa</taxon>
        <taxon>Ecdysozoa</taxon>
        <taxon>Arthropoda</taxon>
        <taxon>Hexapoda</taxon>
        <taxon>Insecta</taxon>
        <taxon>Pterygota</taxon>
        <taxon>Neoptera</taxon>
        <taxon>Endopterygota</taxon>
        <taxon>Lepidoptera</taxon>
        <taxon>Glossata</taxon>
        <taxon>Ditrysia</taxon>
        <taxon>Tineoidea</taxon>
        <taxon>Psychidae</taxon>
        <taxon>Oiketicinae</taxon>
        <taxon>Eumeta</taxon>
    </lineage>
</organism>
<dbReference type="EMBL" id="BGZK01003033">
    <property type="protein sequence ID" value="GBP97960.1"/>
    <property type="molecule type" value="Genomic_DNA"/>
</dbReference>
<name>A0A4C2AD04_EUMVA</name>
<protein>
    <submittedName>
        <fullName evidence="1">Uncharacterized protein</fullName>
    </submittedName>
</protein>
<evidence type="ECO:0000313" key="2">
    <source>
        <dbReference type="Proteomes" id="UP000299102"/>
    </source>
</evidence>
<keyword evidence="2" id="KW-1185">Reference proteome</keyword>
<accession>A0A4C2AD04</accession>
<dbReference type="AlphaFoldDB" id="A0A4C2AD04"/>
<proteinExistence type="predicted"/>
<sequence length="96" mass="10726">MATGKFGDFARSYLRQARVECTNKTGCRRSPLRQTPKGQPDTAICSPSRAQFASVCWMFCDLGNWDLVATWFHNFPDFSGTGHGKNPEVSRQAPLL</sequence>